<feature type="compositionally biased region" description="Basic and acidic residues" evidence="2">
    <location>
        <begin position="101"/>
        <end position="117"/>
    </location>
</feature>
<feature type="compositionally biased region" description="Low complexity" evidence="2">
    <location>
        <begin position="136"/>
        <end position="149"/>
    </location>
</feature>
<feature type="compositionally biased region" description="Low complexity" evidence="2">
    <location>
        <begin position="14"/>
        <end position="69"/>
    </location>
</feature>
<feature type="compositionally biased region" description="Low complexity" evidence="2">
    <location>
        <begin position="277"/>
        <end position="296"/>
    </location>
</feature>
<keyword evidence="1" id="KW-0648">Protein biosynthesis</keyword>
<dbReference type="InterPro" id="IPR001040">
    <property type="entry name" value="TIF_eIF_4E"/>
</dbReference>
<feature type="region of interest" description="Disordered" evidence="2">
    <location>
        <begin position="575"/>
        <end position="634"/>
    </location>
</feature>
<proteinExistence type="inferred from homology"/>
<evidence type="ECO:0000256" key="2">
    <source>
        <dbReference type="SAM" id="MobiDB-lite"/>
    </source>
</evidence>
<dbReference type="RefSeq" id="XP_025364904.1">
    <property type="nucleotide sequence ID" value="XM_025505007.1"/>
</dbReference>
<dbReference type="Proteomes" id="UP000245884">
    <property type="component" value="Unassembled WGS sequence"/>
</dbReference>
<keyword evidence="4" id="KW-1185">Reference proteome</keyword>
<dbReference type="STRING" id="1569628.A0A316UYK0"/>
<evidence type="ECO:0000313" key="3">
    <source>
        <dbReference type="EMBL" id="PWN30292.1"/>
    </source>
</evidence>
<name>A0A316UYK0_9BASI</name>
<dbReference type="Pfam" id="PF01652">
    <property type="entry name" value="IF4E"/>
    <property type="match status" value="1"/>
</dbReference>
<comment type="similarity">
    <text evidence="1">Belongs to the eukaryotic initiation factor 4E family.</text>
</comment>
<dbReference type="SUPFAM" id="SSF55418">
    <property type="entry name" value="eIF4e-like"/>
    <property type="match status" value="1"/>
</dbReference>
<protein>
    <submittedName>
        <fullName evidence="3">Translation initiation factor eIF4e</fullName>
    </submittedName>
</protein>
<keyword evidence="1" id="KW-0694">RNA-binding</keyword>
<dbReference type="InterPro" id="IPR023398">
    <property type="entry name" value="TIF_eIF4e-like"/>
</dbReference>
<dbReference type="Gene3D" id="3.30.760.10">
    <property type="entry name" value="RNA Cap, Translation Initiation Factor Eif4e"/>
    <property type="match status" value="1"/>
</dbReference>
<feature type="region of interest" description="Disordered" evidence="2">
    <location>
        <begin position="1"/>
        <end position="347"/>
    </location>
</feature>
<feature type="compositionally biased region" description="Polar residues" evidence="2">
    <location>
        <begin position="360"/>
        <end position="372"/>
    </location>
</feature>
<sequence length="634" mass="64197">MSVSAATPRDDDVAAPAPVDANTPAGAGAGLAHVGLVTPSSATPSLASPATSVAATRGSSPASSPALSATHVKGDGAGSASSGKTASSSSKKPPTLSDIAARLKLDGKDTPEKDSSHLDVNAPQRGRLGLAGRLNSSSSDAGASPAAPSVTSDNEGDSVAQTSPQALVLGMPPNSGDSASASTSPSIPSTSLPSTTSEATQLSSTTTATTAASSTSEQKSKGIPSLDDIRERMAKKGHSSPAKSVASWDEPFEKKGSLWDRADPNAGKSDGVGGSHPFSSSPTKSPTRSPKTRTTPMLGSTSAATKTSPTMPPPVSTAPLSHRSNAAAGPSKPPSSAQRPVPTGHHPLQHKWTVYFDSKSPASAPTHHTISGTEHGWDVYDPRASSAAPPSATLKSSSATPGADSWEAALKVLGAYRTVESFMGVFTTIKRPSQLDLHSNYHLFKNGIKPMWEDPANANGGKWTISLSRSATNPALLDRSWMWLVLALIGEELDTEDEITGAVFSSRPKANRISLWLRDRGNVERVNSIGRKLVDLLEVEKEPGVSMDFSAVNAATSGFARGSAGRSGAGGYWSFSNPGKGGPDGSAAASSSGGTAAAGRPAARPTGGSFSGGTSGGFGLGVPIGRTGAGGSRR</sequence>
<dbReference type="PANTHER" id="PTHR11960:SF73">
    <property type="entry name" value="TRANSLATION INITIATION FACTOR 4E, PUTATIVE-RELATED"/>
    <property type="match status" value="1"/>
</dbReference>
<dbReference type="GeneID" id="37026830"/>
<evidence type="ECO:0000256" key="1">
    <source>
        <dbReference type="RuleBase" id="RU004374"/>
    </source>
</evidence>
<feature type="compositionally biased region" description="Low complexity" evidence="2">
    <location>
        <begin position="178"/>
        <end position="217"/>
    </location>
</feature>
<feature type="compositionally biased region" description="Low complexity" evidence="2">
    <location>
        <begin position="324"/>
        <end position="337"/>
    </location>
</feature>
<organism evidence="3 4">
    <name type="scientific">Jaminaea rosea</name>
    <dbReference type="NCBI Taxonomy" id="1569628"/>
    <lineage>
        <taxon>Eukaryota</taxon>
        <taxon>Fungi</taxon>
        <taxon>Dikarya</taxon>
        <taxon>Basidiomycota</taxon>
        <taxon>Ustilaginomycotina</taxon>
        <taxon>Exobasidiomycetes</taxon>
        <taxon>Microstromatales</taxon>
        <taxon>Microstromatales incertae sedis</taxon>
        <taxon>Jaminaea</taxon>
    </lineage>
</organism>
<evidence type="ECO:0000313" key="4">
    <source>
        <dbReference type="Proteomes" id="UP000245884"/>
    </source>
</evidence>
<reference evidence="3 4" key="1">
    <citation type="journal article" date="2018" name="Mol. Biol. Evol.">
        <title>Broad Genomic Sampling Reveals a Smut Pathogenic Ancestry of the Fungal Clade Ustilaginomycotina.</title>
        <authorList>
            <person name="Kijpornyongpan T."/>
            <person name="Mondo S.J."/>
            <person name="Barry K."/>
            <person name="Sandor L."/>
            <person name="Lee J."/>
            <person name="Lipzen A."/>
            <person name="Pangilinan J."/>
            <person name="LaButti K."/>
            <person name="Hainaut M."/>
            <person name="Henrissat B."/>
            <person name="Grigoriev I.V."/>
            <person name="Spatafora J.W."/>
            <person name="Aime M.C."/>
        </authorList>
    </citation>
    <scope>NUCLEOTIDE SEQUENCE [LARGE SCALE GENOMIC DNA]</scope>
    <source>
        <strain evidence="3 4">MCA 5214</strain>
    </source>
</reference>
<accession>A0A316UYK0</accession>
<dbReference type="GO" id="GO:0003743">
    <property type="term" value="F:translation initiation factor activity"/>
    <property type="evidence" value="ECO:0007669"/>
    <property type="project" value="UniProtKB-KW"/>
</dbReference>
<dbReference type="AlphaFoldDB" id="A0A316UYK0"/>
<feature type="compositionally biased region" description="Low complexity" evidence="2">
    <location>
        <begin position="78"/>
        <end position="92"/>
    </location>
</feature>
<feature type="compositionally biased region" description="Gly residues" evidence="2">
    <location>
        <begin position="609"/>
        <end position="634"/>
    </location>
</feature>
<dbReference type="GO" id="GO:0000340">
    <property type="term" value="F:RNA 7-methylguanosine cap binding"/>
    <property type="evidence" value="ECO:0007669"/>
    <property type="project" value="TreeGrafter"/>
</dbReference>
<keyword evidence="1 3" id="KW-0396">Initiation factor</keyword>
<feature type="compositionally biased region" description="Low complexity" evidence="2">
    <location>
        <begin position="384"/>
        <end position="401"/>
    </location>
</feature>
<dbReference type="OrthoDB" id="590761at2759"/>
<feature type="compositionally biased region" description="Polar residues" evidence="2">
    <location>
        <begin position="297"/>
        <end position="309"/>
    </location>
</feature>
<dbReference type="PANTHER" id="PTHR11960">
    <property type="entry name" value="EUKARYOTIC TRANSLATION INITIATION FACTOR 4E RELATED"/>
    <property type="match status" value="1"/>
</dbReference>
<feature type="region of interest" description="Disordered" evidence="2">
    <location>
        <begin position="359"/>
        <end position="401"/>
    </location>
</feature>
<feature type="compositionally biased region" description="Basic and acidic residues" evidence="2">
    <location>
        <begin position="251"/>
        <end position="263"/>
    </location>
</feature>
<dbReference type="EMBL" id="KZ819662">
    <property type="protein sequence ID" value="PWN30292.1"/>
    <property type="molecule type" value="Genomic_DNA"/>
</dbReference>
<gene>
    <name evidence="3" type="ORF">BDZ90DRAFT_229305</name>
</gene>
<dbReference type="GO" id="GO:0016281">
    <property type="term" value="C:eukaryotic translation initiation factor 4F complex"/>
    <property type="evidence" value="ECO:0007669"/>
    <property type="project" value="TreeGrafter"/>
</dbReference>
<feature type="compositionally biased region" description="Low complexity" evidence="2">
    <location>
        <begin position="585"/>
        <end position="608"/>
    </location>
</feature>